<reference evidence="7 8" key="1">
    <citation type="submission" date="2018-05" db="EMBL/GenBank/DDBJ databases">
        <title>Marinilabilia rubrum sp. nov., isolated from saltern sediment.</title>
        <authorList>
            <person name="Zhang R."/>
        </authorList>
    </citation>
    <scope>NUCLEOTIDE SEQUENCE [LARGE SCALE GENOMIC DNA]</scope>
    <source>
        <strain evidence="7 8">WTE16</strain>
    </source>
</reference>
<feature type="transmembrane region" description="Helical" evidence="6">
    <location>
        <begin position="104"/>
        <end position="122"/>
    </location>
</feature>
<evidence type="ECO:0000256" key="3">
    <source>
        <dbReference type="ARBA" id="ARBA00022692"/>
    </source>
</evidence>
<dbReference type="InterPro" id="IPR011701">
    <property type="entry name" value="MFS"/>
</dbReference>
<evidence type="ECO:0000256" key="1">
    <source>
        <dbReference type="ARBA" id="ARBA00004429"/>
    </source>
</evidence>
<dbReference type="EMBL" id="QEWP01000015">
    <property type="protein sequence ID" value="PWD98397.1"/>
    <property type="molecule type" value="Genomic_DNA"/>
</dbReference>
<dbReference type="InterPro" id="IPR005275">
    <property type="entry name" value="Lfuc_symporter_FucP"/>
</dbReference>
<feature type="transmembrane region" description="Helical" evidence="6">
    <location>
        <begin position="143"/>
        <end position="166"/>
    </location>
</feature>
<feature type="transmembrane region" description="Helical" evidence="6">
    <location>
        <begin position="80"/>
        <end position="98"/>
    </location>
</feature>
<dbReference type="PANTHER" id="PTHR43702:SF11">
    <property type="entry name" value="L-FUCOSE-PROTON SYMPORTER"/>
    <property type="match status" value="1"/>
</dbReference>
<keyword evidence="3 6" id="KW-0812">Transmembrane</keyword>
<dbReference type="GO" id="GO:0015535">
    <property type="term" value="F:fucose:proton symporter activity"/>
    <property type="evidence" value="ECO:0007669"/>
    <property type="project" value="InterPro"/>
</dbReference>
<protein>
    <submittedName>
        <fullName evidence="7">L-fucose:H+ symporter permease</fullName>
    </submittedName>
</protein>
<dbReference type="SUPFAM" id="SSF103473">
    <property type="entry name" value="MFS general substrate transporter"/>
    <property type="match status" value="1"/>
</dbReference>
<keyword evidence="2" id="KW-1003">Cell membrane</keyword>
<evidence type="ECO:0000256" key="5">
    <source>
        <dbReference type="ARBA" id="ARBA00023136"/>
    </source>
</evidence>
<evidence type="ECO:0000256" key="6">
    <source>
        <dbReference type="SAM" id="Phobius"/>
    </source>
</evidence>
<dbReference type="InterPro" id="IPR050375">
    <property type="entry name" value="MFS_TsgA-like"/>
</dbReference>
<dbReference type="CDD" id="cd17394">
    <property type="entry name" value="MFS_FucP_like"/>
    <property type="match status" value="1"/>
</dbReference>
<feature type="transmembrane region" description="Helical" evidence="6">
    <location>
        <begin position="402"/>
        <end position="421"/>
    </location>
</feature>
<evidence type="ECO:0000313" key="7">
    <source>
        <dbReference type="EMBL" id="PWD98397.1"/>
    </source>
</evidence>
<feature type="transmembrane region" description="Helical" evidence="6">
    <location>
        <begin position="49"/>
        <end position="73"/>
    </location>
</feature>
<proteinExistence type="predicted"/>
<sequence>MTTKSKVVEKKYLVPFILITSLFALWGFANDITNPMVAAFKTVMEMSNARASLIQFAFYGGYATMAIPAALFVQRFSYKKAILLGLTLYAIGTLLFWPAAKYEVFEFFLIALYILTFGLAFLETTANPYILSLGSDETATRRLNLAQAFNPMGSLLGMFVASQVILKSLQSDIRNEAGALVFPTLDEAGKAAIRTQDLAVIRDPYLILGLVVLCMLVLIAFTKMPKTGHANHIHPMQSFRNLIKNRRYREGVLAQVFYVAAQIMCWTFIIQYAENLGIDKSTAQLYNIVAMGIFLTSRFISTFLMKYVNARKLLMIFALGGMGTITGTILIEGMAGLYFLIATSAFMSLMFPTIYGIALEGIGKDATLGSAGLVMAIVGGALMPPLQGAIIDMGTVGPLPAVNASFILPFISFVMISIYGYRSYRLMK</sequence>
<dbReference type="AlphaFoldDB" id="A0A2U2B5Q2"/>
<feature type="transmembrane region" description="Helical" evidence="6">
    <location>
        <begin position="285"/>
        <end position="301"/>
    </location>
</feature>
<feature type="transmembrane region" description="Helical" evidence="6">
    <location>
        <begin position="313"/>
        <end position="331"/>
    </location>
</feature>
<comment type="caution">
    <text evidence="7">The sequence shown here is derived from an EMBL/GenBank/DDBJ whole genome shotgun (WGS) entry which is preliminary data.</text>
</comment>
<evidence type="ECO:0000256" key="4">
    <source>
        <dbReference type="ARBA" id="ARBA00022989"/>
    </source>
</evidence>
<dbReference type="Pfam" id="PF07690">
    <property type="entry name" value="MFS_1"/>
    <property type="match status" value="1"/>
</dbReference>
<dbReference type="GO" id="GO:0005886">
    <property type="term" value="C:plasma membrane"/>
    <property type="evidence" value="ECO:0007669"/>
    <property type="project" value="UniProtKB-SubCell"/>
</dbReference>
<dbReference type="RefSeq" id="WP_109265458.1">
    <property type="nucleotide sequence ID" value="NZ_QEWP01000015.1"/>
</dbReference>
<evidence type="ECO:0000256" key="2">
    <source>
        <dbReference type="ARBA" id="ARBA00022475"/>
    </source>
</evidence>
<dbReference type="Gene3D" id="1.20.1250.20">
    <property type="entry name" value="MFS general substrate transporter like domains"/>
    <property type="match status" value="2"/>
</dbReference>
<feature type="transmembrane region" description="Helical" evidence="6">
    <location>
        <begin position="337"/>
        <end position="359"/>
    </location>
</feature>
<feature type="transmembrane region" description="Helical" evidence="6">
    <location>
        <begin position="205"/>
        <end position="222"/>
    </location>
</feature>
<feature type="transmembrane region" description="Helical" evidence="6">
    <location>
        <begin position="252"/>
        <end position="273"/>
    </location>
</feature>
<dbReference type="NCBIfam" id="TIGR00885">
    <property type="entry name" value="fucP"/>
    <property type="match status" value="1"/>
</dbReference>
<name>A0A2U2B5Q2_9BACT</name>
<comment type="subcellular location">
    <subcellularLocation>
        <location evidence="1">Cell inner membrane</location>
        <topology evidence="1">Multi-pass membrane protein</topology>
    </subcellularLocation>
</comment>
<accession>A0A2U2B5Q2</accession>
<dbReference type="PANTHER" id="PTHR43702">
    <property type="entry name" value="L-FUCOSE-PROTON SYMPORTER"/>
    <property type="match status" value="1"/>
</dbReference>
<dbReference type="InterPro" id="IPR036259">
    <property type="entry name" value="MFS_trans_sf"/>
</dbReference>
<organism evidence="7 8">
    <name type="scientific">Marinilabilia rubra</name>
    <dbReference type="NCBI Taxonomy" id="2162893"/>
    <lineage>
        <taxon>Bacteria</taxon>
        <taxon>Pseudomonadati</taxon>
        <taxon>Bacteroidota</taxon>
        <taxon>Bacteroidia</taxon>
        <taxon>Marinilabiliales</taxon>
        <taxon>Marinilabiliaceae</taxon>
        <taxon>Marinilabilia</taxon>
    </lineage>
</organism>
<evidence type="ECO:0000313" key="8">
    <source>
        <dbReference type="Proteomes" id="UP000244956"/>
    </source>
</evidence>
<keyword evidence="5 6" id="KW-0472">Membrane</keyword>
<feature type="transmembrane region" description="Helical" evidence="6">
    <location>
        <begin position="371"/>
        <end position="390"/>
    </location>
</feature>
<feature type="transmembrane region" description="Helical" evidence="6">
    <location>
        <begin position="12"/>
        <end position="29"/>
    </location>
</feature>
<keyword evidence="8" id="KW-1185">Reference proteome</keyword>
<dbReference type="OrthoDB" id="9795150at2"/>
<gene>
    <name evidence="7" type="primary">fucP</name>
    <name evidence="7" type="ORF">DDZ16_15835</name>
</gene>
<keyword evidence="4 6" id="KW-1133">Transmembrane helix</keyword>
<dbReference type="Proteomes" id="UP000244956">
    <property type="component" value="Unassembled WGS sequence"/>
</dbReference>